<dbReference type="RefSeq" id="WP_260794856.1">
    <property type="nucleotide sequence ID" value="NZ_CP093313.1"/>
</dbReference>
<feature type="transmembrane region" description="Helical" evidence="1">
    <location>
        <begin position="6"/>
        <end position="26"/>
    </location>
</feature>
<gene>
    <name evidence="2" type="ORF">MOP44_05220</name>
</gene>
<dbReference type="KEGG" id="orp:MOP44_05220"/>
<protein>
    <submittedName>
        <fullName evidence="2">Uncharacterized protein</fullName>
    </submittedName>
</protein>
<reference evidence="2" key="1">
    <citation type="submission" date="2021-04" db="EMBL/GenBank/DDBJ databases">
        <title>Phylogenetic analysis of Acidobacteriaceae.</title>
        <authorList>
            <person name="Qiu L."/>
            <person name="Zhang Q."/>
        </authorList>
    </citation>
    <scope>NUCLEOTIDE SEQUENCE</scope>
    <source>
        <strain evidence="2">DSM 25168</strain>
    </source>
</reference>
<dbReference type="Proteomes" id="UP001059380">
    <property type="component" value="Chromosome"/>
</dbReference>
<evidence type="ECO:0000256" key="1">
    <source>
        <dbReference type="SAM" id="Phobius"/>
    </source>
</evidence>
<keyword evidence="3" id="KW-1185">Reference proteome</keyword>
<organism evidence="2 3">
    <name type="scientific">Occallatibacter riparius</name>
    <dbReference type="NCBI Taxonomy" id="1002689"/>
    <lineage>
        <taxon>Bacteria</taxon>
        <taxon>Pseudomonadati</taxon>
        <taxon>Acidobacteriota</taxon>
        <taxon>Terriglobia</taxon>
        <taxon>Terriglobales</taxon>
        <taxon>Acidobacteriaceae</taxon>
        <taxon>Occallatibacter</taxon>
    </lineage>
</organism>
<feature type="transmembrane region" description="Helical" evidence="1">
    <location>
        <begin position="67"/>
        <end position="85"/>
    </location>
</feature>
<name>A0A9J7BR83_9BACT</name>
<dbReference type="EMBL" id="CP093313">
    <property type="protein sequence ID" value="UWZ85339.1"/>
    <property type="molecule type" value="Genomic_DNA"/>
</dbReference>
<feature type="transmembrane region" description="Helical" evidence="1">
    <location>
        <begin position="92"/>
        <end position="111"/>
    </location>
</feature>
<sequence length="115" mass="12323">MPVWLISWIVFCAVGVAFPAILLLLAWRRGAAVNALTLIPLIATIVLALSMNHNVRCVLIGADYTRRLYATILAFAALTLTNAAFATIRKSWAVAVASGLLSLAWLFVGVVNSVV</sequence>
<evidence type="ECO:0000313" key="3">
    <source>
        <dbReference type="Proteomes" id="UP001059380"/>
    </source>
</evidence>
<keyword evidence="1" id="KW-0472">Membrane</keyword>
<dbReference type="AlphaFoldDB" id="A0A9J7BR83"/>
<proteinExistence type="predicted"/>
<evidence type="ECO:0000313" key="2">
    <source>
        <dbReference type="EMBL" id="UWZ85339.1"/>
    </source>
</evidence>
<keyword evidence="1" id="KW-1133">Transmembrane helix</keyword>
<accession>A0A9J7BR83</accession>
<feature type="transmembrane region" description="Helical" evidence="1">
    <location>
        <begin position="33"/>
        <end position="55"/>
    </location>
</feature>
<keyword evidence="1" id="KW-0812">Transmembrane</keyword>